<evidence type="ECO:0000256" key="7">
    <source>
        <dbReference type="PROSITE-ProRule" id="PRU01091"/>
    </source>
</evidence>
<keyword evidence="4 7" id="KW-0238">DNA-binding</keyword>
<dbReference type="SUPFAM" id="SSF46894">
    <property type="entry name" value="C-terminal effector domain of the bipartite response regulators"/>
    <property type="match status" value="1"/>
</dbReference>
<evidence type="ECO:0000256" key="1">
    <source>
        <dbReference type="ARBA" id="ARBA00022553"/>
    </source>
</evidence>
<evidence type="ECO:0000313" key="10">
    <source>
        <dbReference type="EMBL" id="ATX77166.1"/>
    </source>
</evidence>
<evidence type="ECO:0000259" key="8">
    <source>
        <dbReference type="PROSITE" id="PS50110"/>
    </source>
</evidence>
<dbReference type="KEGG" id="rfo:REIFOR_02031"/>
<dbReference type="GO" id="GO:0000976">
    <property type="term" value="F:transcription cis-regulatory region binding"/>
    <property type="evidence" value="ECO:0007669"/>
    <property type="project" value="TreeGrafter"/>
</dbReference>
<evidence type="ECO:0000259" key="9">
    <source>
        <dbReference type="PROSITE" id="PS51755"/>
    </source>
</evidence>
<evidence type="ECO:0000256" key="5">
    <source>
        <dbReference type="ARBA" id="ARBA00023163"/>
    </source>
</evidence>
<dbReference type="Proteomes" id="UP000229757">
    <property type="component" value="Chromosome"/>
</dbReference>
<evidence type="ECO:0000313" key="11">
    <source>
        <dbReference type="Proteomes" id="UP000229757"/>
    </source>
</evidence>
<dbReference type="GO" id="GO:0032993">
    <property type="term" value="C:protein-DNA complex"/>
    <property type="evidence" value="ECO:0007669"/>
    <property type="project" value="TreeGrafter"/>
</dbReference>
<dbReference type="GO" id="GO:0005829">
    <property type="term" value="C:cytosol"/>
    <property type="evidence" value="ECO:0007669"/>
    <property type="project" value="TreeGrafter"/>
</dbReference>
<dbReference type="AlphaFoldDB" id="A0A2K8KWY1"/>
<dbReference type="InterPro" id="IPR001789">
    <property type="entry name" value="Sig_transdc_resp-reg_receiver"/>
</dbReference>
<evidence type="ECO:0000256" key="6">
    <source>
        <dbReference type="PROSITE-ProRule" id="PRU00169"/>
    </source>
</evidence>
<dbReference type="InterPro" id="IPR001867">
    <property type="entry name" value="OmpR/PhoB-type_DNA-bd"/>
</dbReference>
<feature type="domain" description="Response regulatory" evidence="8">
    <location>
        <begin position="14"/>
        <end position="127"/>
    </location>
</feature>
<proteinExistence type="predicted"/>
<feature type="domain" description="OmpR/PhoB-type" evidence="9">
    <location>
        <begin position="137"/>
        <end position="235"/>
    </location>
</feature>
<dbReference type="SMART" id="SM00862">
    <property type="entry name" value="Trans_reg_C"/>
    <property type="match status" value="1"/>
</dbReference>
<name>A0A2K8KWY1_9GAMM</name>
<reference evidence="10 11" key="1">
    <citation type="journal article" date="2017" name="Environ. Microbiol.">
        <title>Genomic and physiological analyses of 'Reinekea forsetii' reveal a versatile opportunistic lifestyle during spring algae blooms.</title>
        <authorList>
            <person name="Avci B."/>
            <person name="Hahnke R.L."/>
            <person name="Chafee M."/>
            <person name="Fischer T."/>
            <person name="Gruber-Vodicka H."/>
            <person name="Tegetmeyer H.E."/>
            <person name="Harder J."/>
            <person name="Fuchs B.M."/>
            <person name="Amann R.I."/>
            <person name="Teeling H."/>
        </authorList>
    </citation>
    <scope>NUCLEOTIDE SEQUENCE [LARGE SCALE GENOMIC DNA]</scope>
    <source>
        <strain evidence="10 11">Hel1_31_D35</strain>
    </source>
</reference>
<accession>A0A2K8KWY1</accession>
<dbReference type="InterPro" id="IPR016032">
    <property type="entry name" value="Sig_transdc_resp-reg_C-effctor"/>
</dbReference>
<keyword evidence="2" id="KW-0902">Two-component regulatory system</keyword>
<organism evidence="10 11">
    <name type="scientific">Reinekea forsetii</name>
    <dbReference type="NCBI Taxonomy" id="1336806"/>
    <lineage>
        <taxon>Bacteria</taxon>
        <taxon>Pseudomonadati</taxon>
        <taxon>Pseudomonadota</taxon>
        <taxon>Gammaproteobacteria</taxon>
        <taxon>Oceanospirillales</taxon>
        <taxon>Saccharospirillaceae</taxon>
        <taxon>Reinekea</taxon>
    </lineage>
</organism>
<dbReference type="InterPro" id="IPR011006">
    <property type="entry name" value="CheY-like_superfamily"/>
</dbReference>
<dbReference type="SUPFAM" id="SSF52172">
    <property type="entry name" value="CheY-like"/>
    <property type="match status" value="1"/>
</dbReference>
<evidence type="ECO:0000256" key="2">
    <source>
        <dbReference type="ARBA" id="ARBA00023012"/>
    </source>
</evidence>
<keyword evidence="3" id="KW-0805">Transcription regulation</keyword>
<keyword evidence="5" id="KW-0804">Transcription</keyword>
<dbReference type="Gene3D" id="3.40.50.2300">
    <property type="match status" value="1"/>
</dbReference>
<protein>
    <submittedName>
        <fullName evidence="10">Two-component response regulator, winged helix family</fullName>
    </submittedName>
</protein>
<sequence length="243" mass="26744">MHLGYNRDPLMSVRILIVEDEPELAELIALYCEHAGWQSIVCGSAEEALGALKVASFALITLDINLPGIDGFEFLAKIRLQTQAPVVIVSARESDGEIINGLELGADEYVTKPFAPKVLIARMSALLRRQESRVPNKEQFNFGTLVLEPDAFAVKNGAERINLSTREFDILLALVQANGTPVNTYELLEKVWGSQTTETSAVGVYIQRLRKKLESIPGNQGLIETVHGRGYCINSQRHGGEPE</sequence>
<dbReference type="SMART" id="SM00448">
    <property type="entry name" value="REC"/>
    <property type="match status" value="1"/>
</dbReference>
<dbReference type="GO" id="GO:0006355">
    <property type="term" value="P:regulation of DNA-templated transcription"/>
    <property type="evidence" value="ECO:0007669"/>
    <property type="project" value="InterPro"/>
</dbReference>
<dbReference type="Pfam" id="PF00072">
    <property type="entry name" value="Response_reg"/>
    <property type="match status" value="1"/>
</dbReference>
<dbReference type="PANTHER" id="PTHR48111:SF1">
    <property type="entry name" value="TWO-COMPONENT RESPONSE REGULATOR ORR33"/>
    <property type="match status" value="1"/>
</dbReference>
<dbReference type="Gene3D" id="6.10.250.690">
    <property type="match status" value="1"/>
</dbReference>
<dbReference type="PROSITE" id="PS50110">
    <property type="entry name" value="RESPONSE_REGULATORY"/>
    <property type="match status" value="1"/>
</dbReference>
<feature type="DNA-binding region" description="OmpR/PhoB-type" evidence="7">
    <location>
        <begin position="137"/>
        <end position="235"/>
    </location>
</feature>
<dbReference type="InterPro" id="IPR036388">
    <property type="entry name" value="WH-like_DNA-bd_sf"/>
</dbReference>
<keyword evidence="11" id="KW-1185">Reference proteome</keyword>
<keyword evidence="1 6" id="KW-0597">Phosphoprotein</keyword>
<gene>
    <name evidence="10" type="ORF">REIFOR_02031</name>
</gene>
<dbReference type="PANTHER" id="PTHR48111">
    <property type="entry name" value="REGULATOR OF RPOS"/>
    <property type="match status" value="1"/>
</dbReference>
<dbReference type="PROSITE" id="PS51755">
    <property type="entry name" value="OMPR_PHOB"/>
    <property type="match status" value="1"/>
</dbReference>
<dbReference type="GO" id="GO:0000156">
    <property type="term" value="F:phosphorelay response regulator activity"/>
    <property type="evidence" value="ECO:0007669"/>
    <property type="project" value="TreeGrafter"/>
</dbReference>
<dbReference type="Pfam" id="PF00486">
    <property type="entry name" value="Trans_reg_C"/>
    <property type="match status" value="1"/>
</dbReference>
<evidence type="ECO:0000256" key="4">
    <source>
        <dbReference type="ARBA" id="ARBA00023125"/>
    </source>
</evidence>
<dbReference type="CDD" id="cd00383">
    <property type="entry name" value="trans_reg_C"/>
    <property type="match status" value="1"/>
</dbReference>
<dbReference type="InterPro" id="IPR039420">
    <property type="entry name" value="WalR-like"/>
</dbReference>
<dbReference type="Gene3D" id="1.10.10.10">
    <property type="entry name" value="Winged helix-like DNA-binding domain superfamily/Winged helix DNA-binding domain"/>
    <property type="match status" value="1"/>
</dbReference>
<evidence type="ECO:0000256" key="3">
    <source>
        <dbReference type="ARBA" id="ARBA00023015"/>
    </source>
</evidence>
<dbReference type="EMBL" id="CP011797">
    <property type="protein sequence ID" value="ATX77166.1"/>
    <property type="molecule type" value="Genomic_DNA"/>
</dbReference>
<feature type="modified residue" description="4-aspartylphosphate" evidence="6">
    <location>
        <position position="63"/>
    </location>
</feature>